<gene>
    <name evidence="3" type="ORF">SAMN02745117_01436</name>
</gene>
<keyword evidence="4" id="KW-1185">Reference proteome</keyword>
<dbReference type="STRING" id="1122156.SAMN02745117_01436"/>
<name>A0A1M4ZEF7_9BURK</name>
<accession>A0A1M4ZEF7</accession>
<dbReference type="InterPro" id="IPR011048">
    <property type="entry name" value="Haem_d1_sf"/>
</dbReference>
<dbReference type="AlphaFoldDB" id="A0A1M4ZEF7"/>
<protein>
    <submittedName>
        <fullName evidence="3">40-residue YVTN family beta-propeller repeat-containing protein</fullName>
    </submittedName>
</protein>
<evidence type="ECO:0000256" key="2">
    <source>
        <dbReference type="SAM" id="SignalP"/>
    </source>
</evidence>
<dbReference type="Gene3D" id="2.130.10.10">
    <property type="entry name" value="YVTN repeat-like/Quinoprotein amine dehydrogenase"/>
    <property type="match status" value="1"/>
</dbReference>
<dbReference type="EMBL" id="FQUZ01000014">
    <property type="protein sequence ID" value="SHF16335.1"/>
    <property type="molecule type" value="Genomic_DNA"/>
</dbReference>
<keyword evidence="2" id="KW-0732">Signal</keyword>
<dbReference type="PANTHER" id="PTHR47197">
    <property type="entry name" value="PROTEIN NIRF"/>
    <property type="match status" value="1"/>
</dbReference>
<dbReference type="InterPro" id="IPR051200">
    <property type="entry name" value="Host-pathogen_enzymatic-act"/>
</dbReference>
<evidence type="ECO:0000313" key="3">
    <source>
        <dbReference type="EMBL" id="SHF16335.1"/>
    </source>
</evidence>
<evidence type="ECO:0000313" key="4">
    <source>
        <dbReference type="Proteomes" id="UP000184327"/>
    </source>
</evidence>
<reference evidence="3 4" key="1">
    <citation type="submission" date="2016-11" db="EMBL/GenBank/DDBJ databases">
        <authorList>
            <person name="Jaros S."/>
            <person name="Januszkiewicz K."/>
            <person name="Wedrychowicz H."/>
        </authorList>
    </citation>
    <scope>NUCLEOTIDE SEQUENCE [LARGE SCALE GENOMIC DNA]</scope>
    <source>
        <strain evidence="3 4">DSM 16112</strain>
    </source>
</reference>
<organism evidence="3 4">
    <name type="scientific">Lampropedia hyalina DSM 16112</name>
    <dbReference type="NCBI Taxonomy" id="1122156"/>
    <lineage>
        <taxon>Bacteria</taxon>
        <taxon>Pseudomonadati</taxon>
        <taxon>Pseudomonadota</taxon>
        <taxon>Betaproteobacteria</taxon>
        <taxon>Burkholderiales</taxon>
        <taxon>Comamonadaceae</taxon>
        <taxon>Lampropedia</taxon>
    </lineage>
</organism>
<sequence>MTILRLNLTPLTRALCAVGIGLAMNSPALATPTIQQTARVAKEPYEIVVNPVTDRLYVAAYGAGRGEQPQGQGIVVIHPETLEVDHTIAVPEAAFGLGINTATQRLYSSNALSGKITVFDLKTGSAIATIQDGDKKAHLRQVVVDEASNTIYVTTVGGFTRDPSATPPDSQVWVIDGATNTLAHIINAPVTMATGLALDAGAGRLYVTDMLDQQVAVIDTKSREVVQRFASGGEKTKDGGDSTNVDVDPSGGRLFVTHQMSGTLTVLESASGKLLKTIPTGKGALAVRYIAPAQQIYVTNRNAQTTTVIDSESYEVLAQLETGSFPQSLAYDAKRGLVYVTNKPKSLPRNAPADAHPIDDPRGDSVSIIKP</sequence>
<dbReference type="RefSeq" id="WP_073356018.1">
    <property type="nucleotide sequence ID" value="NZ_FQUZ01000014.1"/>
</dbReference>
<dbReference type="PANTHER" id="PTHR47197:SF3">
    <property type="entry name" value="DIHYDRO-HEME D1 DEHYDROGENASE"/>
    <property type="match status" value="1"/>
</dbReference>
<proteinExistence type="predicted"/>
<evidence type="ECO:0000256" key="1">
    <source>
        <dbReference type="SAM" id="MobiDB-lite"/>
    </source>
</evidence>
<dbReference type="Proteomes" id="UP000184327">
    <property type="component" value="Unassembled WGS sequence"/>
</dbReference>
<dbReference type="OrthoDB" id="9805202at2"/>
<feature type="signal peptide" evidence="2">
    <location>
        <begin position="1"/>
        <end position="30"/>
    </location>
</feature>
<feature type="chain" id="PRO_5013222936" evidence="2">
    <location>
        <begin position="31"/>
        <end position="371"/>
    </location>
</feature>
<dbReference type="InterPro" id="IPR015943">
    <property type="entry name" value="WD40/YVTN_repeat-like_dom_sf"/>
</dbReference>
<dbReference type="SUPFAM" id="SSF51004">
    <property type="entry name" value="C-terminal (heme d1) domain of cytochrome cd1-nitrite reductase"/>
    <property type="match status" value="1"/>
</dbReference>
<feature type="region of interest" description="Disordered" evidence="1">
    <location>
        <begin position="343"/>
        <end position="371"/>
    </location>
</feature>